<dbReference type="InterPro" id="IPR003653">
    <property type="entry name" value="Peptidase_C48_C"/>
</dbReference>
<keyword evidence="2" id="KW-0378">Hydrolase</keyword>
<dbReference type="InterPro" id="IPR044613">
    <property type="entry name" value="Nep1/2-like"/>
</dbReference>
<dbReference type="GO" id="GO:0019784">
    <property type="term" value="F:deNEDDylase activity"/>
    <property type="evidence" value="ECO:0007669"/>
    <property type="project" value="InterPro"/>
</dbReference>
<evidence type="ECO:0000256" key="1">
    <source>
        <dbReference type="ARBA" id="ARBA00022670"/>
    </source>
</evidence>
<dbReference type="PROSITE" id="PS50600">
    <property type="entry name" value="ULP_PROTEASE"/>
    <property type="match status" value="1"/>
</dbReference>
<dbReference type="InterPro" id="IPR038765">
    <property type="entry name" value="Papain-like_cys_pep_sf"/>
</dbReference>
<dbReference type="GO" id="GO:0006508">
    <property type="term" value="P:proteolysis"/>
    <property type="evidence" value="ECO:0007669"/>
    <property type="project" value="UniProtKB-KW"/>
</dbReference>
<reference evidence="6 7" key="1">
    <citation type="submission" date="2015-09" db="EMBL/GenBank/DDBJ databases">
        <title>Genome announcement of multiple Pseudomonas syringae strains.</title>
        <authorList>
            <person name="Thakur S."/>
            <person name="Wang P.W."/>
            <person name="Gong Y."/>
            <person name="Weir B.S."/>
            <person name="Guttman D.S."/>
        </authorList>
    </citation>
    <scope>NUCLEOTIDE SEQUENCE [LARGE SCALE GENOMIC DNA]</scope>
    <source>
        <strain evidence="6 7">ICMP2823</strain>
    </source>
</reference>
<proteinExistence type="predicted"/>
<keyword evidence="3" id="KW-0788">Thiol protease</keyword>
<name>A0A0P9QJC1_PSECA</name>
<dbReference type="GO" id="GO:0008234">
    <property type="term" value="F:cysteine-type peptidase activity"/>
    <property type="evidence" value="ECO:0007669"/>
    <property type="project" value="UniProtKB-KW"/>
</dbReference>
<protein>
    <submittedName>
        <fullName evidence="6">PsvA protein</fullName>
    </submittedName>
</protein>
<organism evidence="6 7">
    <name type="scientific">Pseudomonas cannabina</name>
    <dbReference type="NCBI Taxonomy" id="86840"/>
    <lineage>
        <taxon>Bacteria</taxon>
        <taxon>Pseudomonadati</taxon>
        <taxon>Pseudomonadota</taxon>
        <taxon>Gammaproteobacteria</taxon>
        <taxon>Pseudomonadales</taxon>
        <taxon>Pseudomonadaceae</taxon>
        <taxon>Pseudomonas</taxon>
    </lineage>
</organism>
<dbReference type="GO" id="GO:0000338">
    <property type="term" value="P:protein deneddylation"/>
    <property type="evidence" value="ECO:0007669"/>
    <property type="project" value="TreeGrafter"/>
</dbReference>
<sequence length="240" mass="26901">MSPERIDVDNLPSPQDVEDPELPQVTQTSWLLDGHLHAYTNDLAQRLQGESNAHLLHFADSQVVTMLNSEDEAQRDVALRRLVGDADNPAPPIVFMPINRDNAHWSLLVVDRRDNHSPAAYHYDSMGTPHPHQHWHAQMAAWRLGLDASQVNKMPTAIQPDGYSCGDHVLTGIEVLAHRVIDGMFDYAGGKDLSDINPDRDLIRDRLAPAEQAPAESSVRLVPEPSVEQKKKKSKWWKLG</sequence>
<evidence type="ECO:0000256" key="3">
    <source>
        <dbReference type="ARBA" id="ARBA00022807"/>
    </source>
</evidence>
<feature type="region of interest" description="Disordered" evidence="4">
    <location>
        <begin position="207"/>
        <end position="240"/>
    </location>
</feature>
<evidence type="ECO:0000313" key="7">
    <source>
        <dbReference type="Proteomes" id="UP000050564"/>
    </source>
</evidence>
<evidence type="ECO:0000259" key="5">
    <source>
        <dbReference type="PROSITE" id="PS50600"/>
    </source>
</evidence>
<dbReference type="Proteomes" id="UP000050564">
    <property type="component" value="Unassembled WGS sequence"/>
</dbReference>
<feature type="domain" description="Ubiquitin-like protease family profile" evidence="5">
    <location>
        <begin position="1"/>
        <end position="176"/>
    </location>
</feature>
<dbReference type="PANTHER" id="PTHR46468">
    <property type="entry name" value="SENTRIN-SPECIFIC PROTEASE 8"/>
    <property type="match status" value="1"/>
</dbReference>
<evidence type="ECO:0000313" key="6">
    <source>
        <dbReference type="EMBL" id="KPW70775.1"/>
    </source>
</evidence>
<comment type="caution">
    <text evidence="6">The sequence shown here is derived from an EMBL/GenBank/DDBJ whole genome shotgun (WGS) entry which is preliminary data.</text>
</comment>
<feature type="compositionally biased region" description="Basic residues" evidence="4">
    <location>
        <begin position="230"/>
        <end position="240"/>
    </location>
</feature>
<evidence type="ECO:0000256" key="2">
    <source>
        <dbReference type="ARBA" id="ARBA00022801"/>
    </source>
</evidence>
<dbReference type="Gene3D" id="3.40.395.10">
    <property type="entry name" value="Adenoviral Proteinase, Chain A"/>
    <property type="match status" value="1"/>
</dbReference>
<evidence type="ECO:0000256" key="4">
    <source>
        <dbReference type="SAM" id="MobiDB-lite"/>
    </source>
</evidence>
<feature type="region of interest" description="Disordered" evidence="4">
    <location>
        <begin position="1"/>
        <end position="22"/>
    </location>
</feature>
<accession>A0A0P9QJC1</accession>
<dbReference type="EMBL" id="LJPX01000377">
    <property type="protein sequence ID" value="KPW70775.1"/>
    <property type="molecule type" value="Genomic_DNA"/>
</dbReference>
<gene>
    <name evidence="6" type="ORF">ALO81_01722</name>
</gene>
<dbReference type="PATRIC" id="fig|86840.3.peg.2416"/>
<keyword evidence="1" id="KW-0645">Protease</keyword>
<dbReference type="SUPFAM" id="SSF54001">
    <property type="entry name" value="Cysteine proteinases"/>
    <property type="match status" value="1"/>
</dbReference>
<dbReference type="AlphaFoldDB" id="A0A0P9QJC1"/>
<dbReference type="PANTHER" id="PTHR46468:SF1">
    <property type="entry name" value="SENTRIN-SPECIFIC PROTEASE 8"/>
    <property type="match status" value="1"/>
</dbReference>
<dbReference type="Pfam" id="PF02902">
    <property type="entry name" value="Peptidase_C48"/>
    <property type="match status" value="1"/>
</dbReference>